<dbReference type="Gene3D" id="3.40.50.300">
    <property type="entry name" value="P-loop containing nucleotide triphosphate hydrolases"/>
    <property type="match status" value="2"/>
</dbReference>
<evidence type="ECO:0000259" key="14">
    <source>
        <dbReference type="PROSITE" id="PS51194"/>
    </source>
</evidence>
<evidence type="ECO:0000313" key="17">
    <source>
        <dbReference type="Proteomes" id="UP000050956"/>
    </source>
</evidence>
<dbReference type="OrthoDB" id="9805696at2"/>
<dbReference type="GO" id="GO:0003676">
    <property type="term" value="F:nucleic acid binding"/>
    <property type="evidence" value="ECO:0007669"/>
    <property type="project" value="InterPro"/>
</dbReference>
<dbReference type="InterPro" id="IPR000629">
    <property type="entry name" value="RNA-helicase_DEAD-box_CS"/>
</dbReference>
<keyword evidence="17" id="KW-1185">Reference proteome</keyword>
<dbReference type="Proteomes" id="UP000050956">
    <property type="component" value="Unassembled WGS sequence"/>
</dbReference>
<dbReference type="GO" id="GO:0005524">
    <property type="term" value="F:ATP binding"/>
    <property type="evidence" value="ECO:0007669"/>
    <property type="project" value="UniProtKB-KW"/>
</dbReference>
<dbReference type="EMBL" id="LDJM01000003">
    <property type="protein sequence ID" value="KRG79504.1"/>
    <property type="molecule type" value="Genomic_DNA"/>
</dbReference>
<evidence type="ECO:0000256" key="2">
    <source>
        <dbReference type="ARBA" id="ARBA00022490"/>
    </source>
</evidence>
<dbReference type="PATRIC" id="fig|336566.3.peg.1825"/>
<keyword evidence="3 11" id="KW-0547">Nucleotide-binding</keyword>
<protein>
    <recommendedName>
        <fullName evidence="9">DEAD-box ATP-dependent RNA helicase RhpA</fullName>
        <ecNumber evidence="1">3.6.4.13</ecNumber>
    </recommendedName>
</protein>
<dbReference type="PROSITE" id="PS51194">
    <property type="entry name" value="HELICASE_CTER"/>
    <property type="match status" value="1"/>
</dbReference>
<dbReference type="InterPro" id="IPR014001">
    <property type="entry name" value="Helicase_ATP-bd"/>
</dbReference>
<dbReference type="SMART" id="SM00490">
    <property type="entry name" value="HELICc"/>
    <property type="match status" value="1"/>
</dbReference>
<dbReference type="GO" id="GO:0042255">
    <property type="term" value="P:ribosome assembly"/>
    <property type="evidence" value="ECO:0007669"/>
    <property type="project" value="UniProtKB-ARBA"/>
</dbReference>
<evidence type="ECO:0000259" key="15">
    <source>
        <dbReference type="PROSITE" id="PS51195"/>
    </source>
</evidence>
<feature type="compositionally biased region" description="Gly residues" evidence="12">
    <location>
        <begin position="427"/>
        <end position="446"/>
    </location>
</feature>
<evidence type="ECO:0000256" key="11">
    <source>
        <dbReference type="RuleBase" id="RU000492"/>
    </source>
</evidence>
<reference evidence="16 17" key="1">
    <citation type="submission" date="2015-05" db="EMBL/GenBank/DDBJ databases">
        <title>Genome sequencing and analysis of members of genus Stenotrophomonas.</title>
        <authorList>
            <person name="Patil P.P."/>
            <person name="Midha S."/>
            <person name="Patil P.B."/>
        </authorList>
    </citation>
    <scope>NUCLEOTIDE SEQUENCE [LARGE SCALE GENOMIC DNA]</scope>
    <source>
        <strain evidence="16 17">DSM 24757</strain>
    </source>
</reference>
<evidence type="ECO:0000259" key="13">
    <source>
        <dbReference type="PROSITE" id="PS51192"/>
    </source>
</evidence>
<dbReference type="RefSeq" id="WP_057636331.1">
    <property type="nucleotide sequence ID" value="NZ_LDJM01000003.1"/>
</dbReference>
<evidence type="ECO:0000256" key="8">
    <source>
        <dbReference type="ARBA" id="ARBA00047984"/>
    </source>
</evidence>
<feature type="region of interest" description="Disordered" evidence="12">
    <location>
        <begin position="379"/>
        <end position="485"/>
    </location>
</feature>
<dbReference type="InterPro" id="IPR050079">
    <property type="entry name" value="DEAD_box_RNA_helicase"/>
</dbReference>
<evidence type="ECO:0000256" key="9">
    <source>
        <dbReference type="ARBA" id="ARBA00074363"/>
    </source>
</evidence>
<dbReference type="AlphaFoldDB" id="A0A0R0DCZ2"/>
<dbReference type="EC" id="3.6.4.13" evidence="1"/>
<gene>
    <name evidence="16" type="ORF">ABB30_00780</name>
</gene>
<feature type="domain" description="Helicase C-terminal" evidence="14">
    <location>
        <begin position="236"/>
        <end position="381"/>
    </location>
</feature>
<dbReference type="GO" id="GO:0009266">
    <property type="term" value="P:response to temperature stimulus"/>
    <property type="evidence" value="ECO:0007669"/>
    <property type="project" value="UniProtKB-ARBA"/>
</dbReference>
<feature type="domain" description="Helicase ATP-binding" evidence="13">
    <location>
        <begin position="32"/>
        <end position="210"/>
    </location>
</feature>
<feature type="short sequence motif" description="Q motif" evidence="10">
    <location>
        <begin position="1"/>
        <end position="29"/>
    </location>
</feature>
<name>A0A0R0DCZ2_9GAMM</name>
<dbReference type="Pfam" id="PF00271">
    <property type="entry name" value="Helicase_C"/>
    <property type="match status" value="1"/>
</dbReference>
<feature type="compositionally biased region" description="Basic and acidic residues" evidence="12">
    <location>
        <begin position="452"/>
        <end position="464"/>
    </location>
</feature>
<dbReference type="CDD" id="cd00268">
    <property type="entry name" value="DEADc"/>
    <property type="match status" value="1"/>
</dbReference>
<evidence type="ECO:0000256" key="12">
    <source>
        <dbReference type="SAM" id="MobiDB-lite"/>
    </source>
</evidence>
<dbReference type="SMART" id="SM00487">
    <property type="entry name" value="DEXDc"/>
    <property type="match status" value="1"/>
</dbReference>
<evidence type="ECO:0000256" key="6">
    <source>
        <dbReference type="ARBA" id="ARBA00022840"/>
    </source>
</evidence>
<dbReference type="CDD" id="cd18787">
    <property type="entry name" value="SF2_C_DEAD"/>
    <property type="match status" value="1"/>
</dbReference>
<evidence type="ECO:0000256" key="1">
    <source>
        <dbReference type="ARBA" id="ARBA00012552"/>
    </source>
</evidence>
<dbReference type="GO" id="GO:0005829">
    <property type="term" value="C:cytosol"/>
    <property type="evidence" value="ECO:0007669"/>
    <property type="project" value="TreeGrafter"/>
</dbReference>
<evidence type="ECO:0000313" key="16">
    <source>
        <dbReference type="EMBL" id="KRG79504.1"/>
    </source>
</evidence>
<comment type="catalytic activity">
    <reaction evidence="8">
        <text>ATP + H2O = ADP + phosphate + H(+)</text>
        <dbReference type="Rhea" id="RHEA:13065"/>
        <dbReference type="ChEBI" id="CHEBI:15377"/>
        <dbReference type="ChEBI" id="CHEBI:15378"/>
        <dbReference type="ChEBI" id="CHEBI:30616"/>
        <dbReference type="ChEBI" id="CHEBI:43474"/>
        <dbReference type="ChEBI" id="CHEBI:456216"/>
        <dbReference type="EC" id="3.6.4.13"/>
    </reaction>
</comment>
<keyword evidence="5 11" id="KW-0347">Helicase</keyword>
<dbReference type="GO" id="GO:0003724">
    <property type="term" value="F:RNA helicase activity"/>
    <property type="evidence" value="ECO:0007669"/>
    <property type="project" value="UniProtKB-EC"/>
</dbReference>
<keyword evidence="4 11" id="KW-0378">Hydrolase</keyword>
<comment type="similarity">
    <text evidence="7 11">Belongs to the DEAD box helicase family.</text>
</comment>
<dbReference type="FunFam" id="3.40.50.300:FF:000108">
    <property type="entry name" value="ATP-dependent RNA helicase RhlE"/>
    <property type="match status" value="1"/>
</dbReference>
<dbReference type="Pfam" id="PF00270">
    <property type="entry name" value="DEAD"/>
    <property type="match status" value="1"/>
</dbReference>
<dbReference type="InterPro" id="IPR027417">
    <property type="entry name" value="P-loop_NTPase"/>
</dbReference>
<dbReference type="PROSITE" id="PS51192">
    <property type="entry name" value="HELICASE_ATP_BIND_1"/>
    <property type="match status" value="1"/>
</dbReference>
<evidence type="ECO:0000256" key="7">
    <source>
        <dbReference type="ARBA" id="ARBA00038437"/>
    </source>
</evidence>
<accession>A0A0R0DCZ2</accession>
<sequence length="485" mass="52220">MSFESLGLAPFLLRALEEQGYENPTPIQEQAIPLALEGNDLLAGAQTGTGKTAAFGLPLLQHLGTNPQEVRSGPRRPRALILTPTRELATQVHDSLRGYSKYLRIPSAVIYGGVGMGNQIDALRRGVDLLVACPGRLIDHLERRSIDLSGIEILVLDEADRMLDMGFLPSINRILAKLPRQNRQTLLFSATFAEPIKELALEFMRHPKQIQVTPQNTVAETIAHRVHPVDTARKRDLLLHLLAEDSRVQTLVFAKTKHGSDKLALFLEKSGIKTAAIHGNKSQGQRLRALADFKAGRVTVLVATDIAARGIDINELPKVINYDLPMVAEDYVHRIGRTGRNGASGEAISLVAQEDAKYLRQIVRLLDKDMDIRDVPGFVPQTPIRWGNSAPGKAEQPGGQRPPRRGNGGNGPRPAGAGRGRSDGGRRAGAGAGEGQGQRRGGGNGANAGAPRGERRDGAPRGDGQRTGAPRRRSGGGNRGPRVSG</sequence>
<dbReference type="InterPro" id="IPR011545">
    <property type="entry name" value="DEAD/DEAH_box_helicase_dom"/>
</dbReference>
<keyword evidence="6 11" id="KW-0067">ATP-binding</keyword>
<evidence type="ECO:0000256" key="10">
    <source>
        <dbReference type="PROSITE-ProRule" id="PRU00552"/>
    </source>
</evidence>
<proteinExistence type="inferred from homology"/>
<dbReference type="PANTHER" id="PTHR47959:SF13">
    <property type="entry name" value="ATP-DEPENDENT RNA HELICASE RHLE"/>
    <property type="match status" value="1"/>
</dbReference>
<dbReference type="SUPFAM" id="SSF52540">
    <property type="entry name" value="P-loop containing nucleoside triphosphate hydrolases"/>
    <property type="match status" value="1"/>
</dbReference>
<feature type="domain" description="DEAD-box RNA helicase Q" evidence="15">
    <location>
        <begin position="1"/>
        <end position="29"/>
    </location>
</feature>
<evidence type="ECO:0000256" key="4">
    <source>
        <dbReference type="ARBA" id="ARBA00022801"/>
    </source>
</evidence>
<organism evidence="16 17">
    <name type="scientific">Stenotrophomonas ginsengisoli</name>
    <dbReference type="NCBI Taxonomy" id="336566"/>
    <lineage>
        <taxon>Bacteria</taxon>
        <taxon>Pseudomonadati</taxon>
        <taxon>Pseudomonadota</taxon>
        <taxon>Gammaproteobacteria</taxon>
        <taxon>Lysobacterales</taxon>
        <taxon>Lysobacteraceae</taxon>
        <taxon>Stenotrophomonas</taxon>
    </lineage>
</organism>
<comment type="caution">
    <text evidence="16">The sequence shown here is derived from an EMBL/GenBank/DDBJ whole genome shotgun (WGS) entry which is preliminary data.</text>
</comment>
<evidence type="ECO:0000256" key="5">
    <source>
        <dbReference type="ARBA" id="ARBA00022806"/>
    </source>
</evidence>
<dbReference type="PROSITE" id="PS00039">
    <property type="entry name" value="DEAD_ATP_HELICASE"/>
    <property type="match status" value="1"/>
</dbReference>
<dbReference type="PROSITE" id="PS51195">
    <property type="entry name" value="Q_MOTIF"/>
    <property type="match status" value="1"/>
</dbReference>
<dbReference type="InterPro" id="IPR044742">
    <property type="entry name" value="DEAD/DEAH_RhlB"/>
</dbReference>
<evidence type="ECO:0000256" key="3">
    <source>
        <dbReference type="ARBA" id="ARBA00022741"/>
    </source>
</evidence>
<dbReference type="InterPro" id="IPR001650">
    <property type="entry name" value="Helicase_C-like"/>
</dbReference>
<dbReference type="STRING" id="336566.ABB30_00780"/>
<dbReference type="PANTHER" id="PTHR47959">
    <property type="entry name" value="ATP-DEPENDENT RNA HELICASE RHLE-RELATED"/>
    <property type="match status" value="1"/>
</dbReference>
<keyword evidence="2" id="KW-0963">Cytoplasm</keyword>
<dbReference type="GO" id="GO:0016787">
    <property type="term" value="F:hydrolase activity"/>
    <property type="evidence" value="ECO:0007669"/>
    <property type="project" value="UniProtKB-KW"/>
</dbReference>
<dbReference type="InterPro" id="IPR014014">
    <property type="entry name" value="RNA_helicase_DEAD_Q_motif"/>
</dbReference>